<evidence type="ECO:0000256" key="1">
    <source>
        <dbReference type="SAM" id="SignalP"/>
    </source>
</evidence>
<evidence type="ECO:0008006" key="4">
    <source>
        <dbReference type="Google" id="ProtNLM"/>
    </source>
</evidence>
<feature type="chain" id="PRO_5040791564" description="DUF4148 domain-containing protein" evidence="1">
    <location>
        <begin position="21"/>
        <end position="114"/>
    </location>
</feature>
<dbReference type="AlphaFoldDB" id="A0A9X4R2N6"/>
<gene>
    <name evidence="2" type="ORF">EXJ73_01340</name>
</gene>
<comment type="caution">
    <text evidence="2">The sequence shown here is derived from an EMBL/GenBank/DDBJ whole genome shotgun (WGS) entry which is preliminary data.</text>
</comment>
<evidence type="ECO:0000313" key="2">
    <source>
        <dbReference type="EMBL" id="MDG0861117.1"/>
    </source>
</evidence>
<dbReference type="Proteomes" id="UP001152766">
    <property type="component" value="Unassembled WGS sequence"/>
</dbReference>
<accession>A0A9X4R2N6</accession>
<feature type="signal peptide" evidence="1">
    <location>
        <begin position="1"/>
        <end position="20"/>
    </location>
</feature>
<evidence type="ECO:0000313" key="3">
    <source>
        <dbReference type="Proteomes" id="UP001152766"/>
    </source>
</evidence>
<sequence>MLKQTIAAATLAVIATVTLAQGDARFTRQAAPEVAATRAEVLADLEIYRLSGLERYDRLESPDFGSPAYRAALKRYQDLRNSPKYAELVRTNASRLGERVELAGQAAPSGSGGQ</sequence>
<keyword evidence="1" id="KW-0732">Signal</keyword>
<keyword evidence="3" id="KW-1185">Reference proteome</keyword>
<organism evidence="2 3">
    <name type="scientific">Pelomonas aquatica</name>
    <dbReference type="NCBI Taxonomy" id="431058"/>
    <lineage>
        <taxon>Bacteria</taxon>
        <taxon>Pseudomonadati</taxon>
        <taxon>Pseudomonadota</taxon>
        <taxon>Betaproteobacteria</taxon>
        <taxon>Burkholderiales</taxon>
        <taxon>Sphaerotilaceae</taxon>
        <taxon>Roseateles</taxon>
    </lineage>
</organism>
<proteinExistence type="predicted"/>
<dbReference type="RefSeq" id="WP_268148182.1">
    <property type="nucleotide sequence ID" value="NZ_JAPPUW010000004.1"/>
</dbReference>
<dbReference type="EMBL" id="SGUG01000002">
    <property type="protein sequence ID" value="MDG0861117.1"/>
    <property type="molecule type" value="Genomic_DNA"/>
</dbReference>
<name>A0A9X4R2N6_9BURK</name>
<protein>
    <recommendedName>
        <fullName evidence="4">DUF4148 domain-containing protein</fullName>
    </recommendedName>
</protein>
<reference evidence="2" key="1">
    <citation type="submission" date="2019-02" db="EMBL/GenBank/DDBJ databases">
        <title>Draft genome of the type strain Pelomonas aquatica CCUG 52575T.</title>
        <authorList>
            <person name="Gomila M."/>
            <person name="Lalucat J."/>
        </authorList>
    </citation>
    <scope>NUCLEOTIDE SEQUENCE</scope>
    <source>
        <strain evidence="2">CCUG 52575</strain>
    </source>
</reference>